<feature type="transmembrane region" description="Helical" evidence="1">
    <location>
        <begin position="39"/>
        <end position="57"/>
    </location>
</feature>
<gene>
    <name evidence="2" type="ORF">J3U87_21805</name>
</gene>
<keyword evidence="1" id="KW-0812">Transmembrane</keyword>
<keyword evidence="1" id="KW-1133">Transmembrane helix</keyword>
<feature type="transmembrane region" description="Helical" evidence="1">
    <location>
        <begin position="12"/>
        <end position="33"/>
    </location>
</feature>
<dbReference type="RefSeq" id="WP_237377887.1">
    <property type="nucleotide sequence ID" value="NZ_CP071793.1"/>
</dbReference>
<dbReference type="Proteomes" id="UP000663929">
    <property type="component" value="Chromosome"/>
</dbReference>
<protein>
    <submittedName>
        <fullName evidence="2">Uncharacterized protein</fullName>
    </submittedName>
</protein>
<evidence type="ECO:0000313" key="3">
    <source>
        <dbReference type="Proteomes" id="UP000663929"/>
    </source>
</evidence>
<evidence type="ECO:0000313" key="2">
    <source>
        <dbReference type="EMBL" id="QTD48229.1"/>
    </source>
</evidence>
<name>A0A8A4TDQ8_SULCO</name>
<organism evidence="2 3">
    <name type="scientific">Sulfidibacter corallicola</name>
    <dbReference type="NCBI Taxonomy" id="2818388"/>
    <lineage>
        <taxon>Bacteria</taxon>
        <taxon>Pseudomonadati</taxon>
        <taxon>Acidobacteriota</taxon>
        <taxon>Holophagae</taxon>
        <taxon>Acanthopleuribacterales</taxon>
        <taxon>Acanthopleuribacteraceae</taxon>
        <taxon>Sulfidibacter</taxon>
    </lineage>
</organism>
<sequence>MRPRWLTITSRLMFLLGALCLGSGILLYIRLALYQTGSLVPVFFLIMLSLGFFNAPTSLARRWDRKHGVQPENEDDAGER</sequence>
<keyword evidence="1" id="KW-0472">Membrane</keyword>
<accession>A0A8A4TDQ8</accession>
<dbReference type="KEGG" id="scor:J3U87_21805"/>
<proteinExistence type="predicted"/>
<keyword evidence="3" id="KW-1185">Reference proteome</keyword>
<reference evidence="2" key="1">
    <citation type="submission" date="2021-03" db="EMBL/GenBank/DDBJ databases">
        <title>Acanthopleuribacteraceae sp. M133.</title>
        <authorList>
            <person name="Wang G."/>
        </authorList>
    </citation>
    <scope>NUCLEOTIDE SEQUENCE</scope>
    <source>
        <strain evidence="2">M133</strain>
    </source>
</reference>
<dbReference type="AlphaFoldDB" id="A0A8A4TDQ8"/>
<evidence type="ECO:0000256" key="1">
    <source>
        <dbReference type="SAM" id="Phobius"/>
    </source>
</evidence>
<dbReference type="EMBL" id="CP071793">
    <property type="protein sequence ID" value="QTD48229.1"/>
    <property type="molecule type" value="Genomic_DNA"/>
</dbReference>